<sequence>MKKSSAQSVLSSERFGSNAMMRSYNPYCMCVPPLPPPPPFFDGGKKKKAQARPPPWPKSPRPLPFRRRALRRLHV</sequence>
<accession>A0AAW1JZF5</accession>
<feature type="compositionally biased region" description="Pro residues" evidence="1">
    <location>
        <begin position="52"/>
        <end position="63"/>
    </location>
</feature>
<reference evidence="2 3" key="1">
    <citation type="journal article" date="2024" name="BMC Genomics">
        <title>De novo assembly and annotation of Popillia japonica's genome with initial clues to its potential as an invasive pest.</title>
        <authorList>
            <person name="Cucini C."/>
            <person name="Boschi S."/>
            <person name="Funari R."/>
            <person name="Cardaioli E."/>
            <person name="Iannotti N."/>
            <person name="Marturano G."/>
            <person name="Paoli F."/>
            <person name="Bruttini M."/>
            <person name="Carapelli A."/>
            <person name="Frati F."/>
            <person name="Nardi F."/>
        </authorList>
    </citation>
    <scope>NUCLEOTIDE SEQUENCE [LARGE SCALE GENOMIC DNA]</scope>
    <source>
        <strain evidence="2">DMR45628</strain>
    </source>
</reference>
<evidence type="ECO:0000313" key="2">
    <source>
        <dbReference type="EMBL" id="KAK9710342.1"/>
    </source>
</evidence>
<evidence type="ECO:0000256" key="1">
    <source>
        <dbReference type="SAM" id="MobiDB-lite"/>
    </source>
</evidence>
<feature type="compositionally biased region" description="Basic residues" evidence="1">
    <location>
        <begin position="64"/>
        <end position="75"/>
    </location>
</feature>
<feature type="region of interest" description="Disordered" evidence="1">
    <location>
        <begin position="39"/>
        <end position="75"/>
    </location>
</feature>
<evidence type="ECO:0000313" key="3">
    <source>
        <dbReference type="Proteomes" id="UP001458880"/>
    </source>
</evidence>
<name>A0AAW1JZF5_POPJA</name>
<dbReference type="Proteomes" id="UP001458880">
    <property type="component" value="Unassembled WGS sequence"/>
</dbReference>
<gene>
    <name evidence="2" type="ORF">QE152_g26086</name>
</gene>
<comment type="caution">
    <text evidence="2">The sequence shown here is derived from an EMBL/GenBank/DDBJ whole genome shotgun (WGS) entry which is preliminary data.</text>
</comment>
<dbReference type="AlphaFoldDB" id="A0AAW1JZF5"/>
<proteinExistence type="predicted"/>
<organism evidence="2 3">
    <name type="scientific">Popillia japonica</name>
    <name type="common">Japanese beetle</name>
    <dbReference type="NCBI Taxonomy" id="7064"/>
    <lineage>
        <taxon>Eukaryota</taxon>
        <taxon>Metazoa</taxon>
        <taxon>Ecdysozoa</taxon>
        <taxon>Arthropoda</taxon>
        <taxon>Hexapoda</taxon>
        <taxon>Insecta</taxon>
        <taxon>Pterygota</taxon>
        <taxon>Neoptera</taxon>
        <taxon>Endopterygota</taxon>
        <taxon>Coleoptera</taxon>
        <taxon>Polyphaga</taxon>
        <taxon>Scarabaeiformia</taxon>
        <taxon>Scarabaeidae</taxon>
        <taxon>Rutelinae</taxon>
        <taxon>Popillia</taxon>
    </lineage>
</organism>
<dbReference type="EMBL" id="JASPKY010000294">
    <property type="protein sequence ID" value="KAK9710342.1"/>
    <property type="molecule type" value="Genomic_DNA"/>
</dbReference>
<keyword evidence="3" id="KW-1185">Reference proteome</keyword>
<protein>
    <submittedName>
        <fullName evidence="2">Uncharacterized protein</fullName>
    </submittedName>
</protein>